<organism evidence="1 2">
    <name type="scientific">Clostridium perfringens</name>
    <dbReference type="NCBI Taxonomy" id="1502"/>
    <lineage>
        <taxon>Bacteria</taxon>
        <taxon>Bacillati</taxon>
        <taxon>Bacillota</taxon>
        <taxon>Clostridia</taxon>
        <taxon>Eubacteriales</taxon>
        <taxon>Clostridiaceae</taxon>
        <taxon>Clostridium</taxon>
    </lineage>
</organism>
<comment type="caution">
    <text evidence="1">The sequence shown here is derived from an EMBL/GenBank/DDBJ whole genome shotgun (WGS) entry which is preliminary data.</text>
</comment>
<dbReference type="AlphaFoldDB" id="A0AAW9IU37"/>
<reference evidence="1" key="1">
    <citation type="submission" date="2019-11" db="EMBL/GenBank/DDBJ databases">
        <title>Characterization of Clostridium perfringens isolates from swine manure treated agricultural soils.</title>
        <authorList>
            <person name="Wushke S.T."/>
        </authorList>
    </citation>
    <scope>NUCLEOTIDE SEQUENCE</scope>
    <source>
        <strain evidence="1">V2</strain>
    </source>
</reference>
<sequence length="44" mass="5600">MSSKWEEKWFEDIDYLKENLIKRHKNLFFNISSEEFEEKINYLK</sequence>
<evidence type="ECO:0000313" key="2">
    <source>
        <dbReference type="Proteomes" id="UP001292368"/>
    </source>
</evidence>
<protein>
    <submittedName>
        <fullName evidence="1">Peptidase S41</fullName>
    </submittedName>
</protein>
<feature type="non-terminal residue" evidence="1">
    <location>
        <position position="44"/>
    </location>
</feature>
<evidence type="ECO:0000313" key="1">
    <source>
        <dbReference type="EMBL" id="MDZ5010895.1"/>
    </source>
</evidence>
<gene>
    <name evidence="1" type="ORF">GNF77_18765</name>
</gene>
<name>A0AAW9IU37_CLOPF</name>
<dbReference type="Proteomes" id="UP001292368">
    <property type="component" value="Unassembled WGS sequence"/>
</dbReference>
<proteinExistence type="predicted"/>
<dbReference type="EMBL" id="WNVM01000917">
    <property type="protein sequence ID" value="MDZ5010895.1"/>
    <property type="molecule type" value="Genomic_DNA"/>
</dbReference>
<accession>A0AAW9IU37</accession>